<dbReference type="InterPro" id="IPR014988">
    <property type="entry name" value="Uncharacterised_YqcI/YcgG"/>
</dbReference>
<sequence>MLDVASAPRPVEQFRDFVEKSDFPCVGAKSALKRDQTRFWVGRDFLSGEDDEDLLRELYDFIDWYGEETPMFATFVATFDGPLGLSETAFETALWARLDALHRLDARSYQWDSRVSRDPESSAFAFSLKQEACFVIGLHDGASRAARRFERPTLVFNLHDQFRKLREDGRYEALQAAIRKRDTALDGAPNPMLADFGDSSEARQYSGRRVGGAWRCPFQPSGRKDAA</sequence>
<gene>
    <name evidence="1" type="ORF">GGR24_002954</name>
</gene>
<evidence type="ECO:0008006" key="3">
    <source>
        <dbReference type="Google" id="ProtNLM"/>
    </source>
</evidence>
<dbReference type="NCBIfam" id="NF041366">
    <property type="entry name" value="GntA_guanitoxin"/>
    <property type="match status" value="1"/>
</dbReference>
<name>A0A7W6D020_9HYPH</name>
<protein>
    <recommendedName>
        <fullName evidence="3">YqcI/YcgG family protein</fullName>
    </recommendedName>
</protein>
<reference evidence="1 2" key="1">
    <citation type="submission" date="2020-08" db="EMBL/GenBank/DDBJ databases">
        <title>Genomic Encyclopedia of Type Strains, Phase IV (KMG-IV): sequencing the most valuable type-strain genomes for metagenomic binning, comparative biology and taxonomic classification.</title>
        <authorList>
            <person name="Goeker M."/>
        </authorList>
    </citation>
    <scope>NUCLEOTIDE SEQUENCE [LARGE SCALE GENOMIC DNA]</scope>
    <source>
        <strain evidence="1 2">DSM 25481</strain>
    </source>
</reference>
<organism evidence="1 2">
    <name type="scientific">Hansschlegelia beijingensis</name>
    <dbReference type="NCBI Taxonomy" id="1133344"/>
    <lineage>
        <taxon>Bacteria</taxon>
        <taxon>Pseudomonadati</taxon>
        <taxon>Pseudomonadota</taxon>
        <taxon>Alphaproteobacteria</taxon>
        <taxon>Hyphomicrobiales</taxon>
        <taxon>Methylopilaceae</taxon>
        <taxon>Hansschlegelia</taxon>
    </lineage>
</organism>
<dbReference type="AlphaFoldDB" id="A0A7W6D020"/>
<evidence type="ECO:0000313" key="2">
    <source>
        <dbReference type="Proteomes" id="UP000528964"/>
    </source>
</evidence>
<accession>A0A7W6D020</accession>
<keyword evidence="2" id="KW-1185">Reference proteome</keyword>
<comment type="caution">
    <text evidence="1">The sequence shown here is derived from an EMBL/GenBank/DDBJ whole genome shotgun (WGS) entry which is preliminary data.</text>
</comment>
<dbReference type="RefSeq" id="WP_183396120.1">
    <property type="nucleotide sequence ID" value="NZ_JACIDR010000005.1"/>
</dbReference>
<evidence type="ECO:0000313" key="1">
    <source>
        <dbReference type="EMBL" id="MBB3974273.1"/>
    </source>
</evidence>
<dbReference type="Pfam" id="PF08892">
    <property type="entry name" value="YqcI_YcgG"/>
    <property type="match status" value="1"/>
</dbReference>
<dbReference type="EMBL" id="JACIDR010000005">
    <property type="protein sequence ID" value="MBB3974273.1"/>
    <property type="molecule type" value="Genomic_DNA"/>
</dbReference>
<proteinExistence type="predicted"/>
<dbReference type="PANTHER" id="PTHR40045">
    <property type="entry name" value="YCGG FAMILY PROTEIN"/>
    <property type="match status" value="1"/>
</dbReference>
<dbReference type="Proteomes" id="UP000528964">
    <property type="component" value="Unassembled WGS sequence"/>
</dbReference>
<dbReference type="PANTHER" id="PTHR40045:SF1">
    <property type="entry name" value="YQCI_YCGG FAMILY PROTEIN"/>
    <property type="match status" value="1"/>
</dbReference>